<comment type="caution">
    <text evidence="6">The sequence shown here is derived from an EMBL/GenBank/DDBJ whole genome shotgun (WGS) entry which is preliminary data.</text>
</comment>
<dbReference type="InterPro" id="IPR036271">
    <property type="entry name" value="Tet_transcr_reg_TetR-rel_C_sf"/>
</dbReference>
<dbReference type="GO" id="GO:0000976">
    <property type="term" value="F:transcription cis-regulatory region binding"/>
    <property type="evidence" value="ECO:0007669"/>
    <property type="project" value="TreeGrafter"/>
</dbReference>
<dbReference type="Proteomes" id="UP000247591">
    <property type="component" value="Unassembled WGS sequence"/>
</dbReference>
<dbReference type="Pfam" id="PF00440">
    <property type="entry name" value="TetR_N"/>
    <property type="match status" value="1"/>
</dbReference>
<dbReference type="InterPro" id="IPR050109">
    <property type="entry name" value="HTH-type_TetR-like_transc_reg"/>
</dbReference>
<evidence type="ECO:0000256" key="2">
    <source>
        <dbReference type="ARBA" id="ARBA00023125"/>
    </source>
</evidence>
<dbReference type="EMBL" id="QJSP01000015">
    <property type="protein sequence ID" value="PYE13706.1"/>
    <property type="molecule type" value="Genomic_DNA"/>
</dbReference>
<evidence type="ECO:0000256" key="3">
    <source>
        <dbReference type="ARBA" id="ARBA00023163"/>
    </source>
</evidence>
<dbReference type="AlphaFoldDB" id="A0A318RVM0"/>
<reference evidence="6 7" key="1">
    <citation type="submission" date="2018-06" db="EMBL/GenBank/DDBJ databases">
        <title>Genomic Encyclopedia of Type Strains, Phase IV (KMG-IV): sequencing the most valuable type-strain genomes for metagenomic binning, comparative biology and taxonomic classification.</title>
        <authorList>
            <person name="Goeker M."/>
        </authorList>
    </citation>
    <scope>NUCLEOTIDE SEQUENCE [LARGE SCALE GENOMIC DNA]</scope>
    <source>
        <strain evidence="6 7">DSM 45521</strain>
    </source>
</reference>
<dbReference type="InterPro" id="IPR009057">
    <property type="entry name" value="Homeodomain-like_sf"/>
</dbReference>
<dbReference type="OrthoDB" id="9795011at2"/>
<keyword evidence="7" id="KW-1185">Reference proteome</keyword>
<proteinExistence type="predicted"/>
<evidence type="ECO:0000313" key="7">
    <source>
        <dbReference type="Proteomes" id="UP000247591"/>
    </source>
</evidence>
<organism evidence="6 7">
    <name type="scientific">Williamsia limnetica</name>
    <dbReference type="NCBI Taxonomy" id="882452"/>
    <lineage>
        <taxon>Bacteria</taxon>
        <taxon>Bacillati</taxon>
        <taxon>Actinomycetota</taxon>
        <taxon>Actinomycetes</taxon>
        <taxon>Mycobacteriales</taxon>
        <taxon>Nocardiaceae</taxon>
        <taxon>Williamsia</taxon>
    </lineage>
</organism>
<dbReference type="Gene3D" id="1.10.357.10">
    <property type="entry name" value="Tetracycline Repressor, domain 2"/>
    <property type="match status" value="1"/>
</dbReference>
<sequence>MDDSLHARSPAGLRSDAVRNRDALLTVARRSLAAGDDTLAMNALAKEACVGVGTAYRHFPSRQVLLEALAVDSFDKLVVEARDLTNNPDTAGALHRLIVAEIELQLDDAGLSAVLASETCACTDTMAVIGELGKLTSQLLERGVREGIVSAELDADDIRHLICGTAFAVRAAGRESLDSYVRVLVNGLRP</sequence>
<evidence type="ECO:0000259" key="5">
    <source>
        <dbReference type="PROSITE" id="PS50977"/>
    </source>
</evidence>
<dbReference type="PROSITE" id="PS50977">
    <property type="entry name" value="HTH_TETR_2"/>
    <property type="match status" value="1"/>
</dbReference>
<dbReference type="GO" id="GO:0003700">
    <property type="term" value="F:DNA-binding transcription factor activity"/>
    <property type="evidence" value="ECO:0007669"/>
    <property type="project" value="TreeGrafter"/>
</dbReference>
<dbReference type="PANTHER" id="PTHR30055:SF234">
    <property type="entry name" value="HTH-TYPE TRANSCRIPTIONAL REGULATOR BETI"/>
    <property type="match status" value="1"/>
</dbReference>
<evidence type="ECO:0000256" key="1">
    <source>
        <dbReference type="ARBA" id="ARBA00023015"/>
    </source>
</evidence>
<evidence type="ECO:0000256" key="4">
    <source>
        <dbReference type="PROSITE-ProRule" id="PRU00335"/>
    </source>
</evidence>
<dbReference type="SUPFAM" id="SSF46689">
    <property type="entry name" value="Homeodomain-like"/>
    <property type="match status" value="1"/>
</dbReference>
<accession>A0A318RVM0</accession>
<feature type="domain" description="HTH tetR-type" evidence="5">
    <location>
        <begin position="17"/>
        <end position="77"/>
    </location>
</feature>
<keyword evidence="1" id="KW-0805">Transcription regulation</keyword>
<dbReference type="RefSeq" id="WP_110471740.1">
    <property type="nucleotide sequence ID" value="NZ_QJSP01000015.1"/>
</dbReference>
<dbReference type="PANTHER" id="PTHR30055">
    <property type="entry name" value="HTH-TYPE TRANSCRIPTIONAL REGULATOR RUTR"/>
    <property type="match status" value="1"/>
</dbReference>
<dbReference type="SUPFAM" id="SSF48498">
    <property type="entry name" value="Tetracyclin repressor-like, C-terminal domain"/>
    <property type="match status" value="1"/>
</dbReference>
<feature type="DNA-binding region" description="H-T-H motif" evidence="4">
    <location>
        <begin position="40"/>
        <end position="59"/>
    </location>
</feature>
<keyword evidence="2 4" id="KW-0238">DNA-binding</keyword>
<gene>
    <name evidence="6" type="ORF">DFR67_11531</name>
</gene>
<dbReference type="InterPro" id="IPR001647">
    <property type="entry name" value="HTH_TetR"/>
</dbReference>
<name>A0A318RVM0_WILLI</name>
<keyword evidence="3" id="KW-0804">Transcription</keyword>
<protein>
    <submittedName>
        <fullName evidence="6">TetR family transcriptional regulator</fullName>
    </submittedName>
</protein>
<evidence type="ECO:0000313" key="6">
    <source>
        <dbReference type="EMBL" id="PYE13706.1"/>
    </source>
</evidence>